<keyword evidence="2" id="KW-0695">RNA-directed DNA polymerase</keyword>
<evidence type="ECO:0000313" key="2">
    <source>
        <dbReference type="EMBL" id="MBZ5750724.1"/>
    </source>
</evidence>
<name>A0ABS7UR77_9BACI</name>
<dbReference type="CDD" id="cd00085">
    <property type="entry name" value="HNHc"/>
    <property type="match status" value="1"/>
</dbReference>
<dbReference type="InterPro" id="IPR043502">
    <property type="entry name" value="DNA/RNA_pol_sf"/>
</dbReference>
<protein>
    <submittedName>
        <fullName evidence="2">Group II intron reverse transcriptase/maturase</fullName>
        <ecNumber evidence="2">2.7.7.49</ecNumber>
    </submittedName>
</protein>
<keyword evidence="3" id="KW-1185">Reference proteome</keyword>
<sequence length="624" mass="72950">MVQKLNYPNGEREFRKIQDRFYKETLECMEKGNRISFKGLMEIITSDAVIISAIHKLKANKGSQTPGSNGKNIRDSFLELDLEVSIGKIKNSLSHYKPGDVRRKWIPKPGKSEKRPLGIPDIEDRVIQECVRSVIEPILEAQFFKHSYGFRPMRDASMALERVSDITQKTNYHWIIEGDISKFFDKVNHTILIKKLYSMGIKDRRVLMIIKQMLKAGIMDEIKTNELGTPQGGIISPLLANVYLNSFDHWISNQWETKRTRHNYSRIDGKYAQLKKTNLIPCFLIRYADDWVIVTNSKKNAEKLTLKIQKFLSEKLKLTLSMEKTKITNIRKRHITFLGFDYKKVKGNGKFGWISRSRPNKERFLSKINEIKNDIYMIRKRDTIEKKINDLIIVNSKIRGILNYYKFATWISVEAKKYSRVLSYAGWNSLAPIGAKWIPANHVDNLRSVHGEYTTGIPAIEYGDNKIKIGLTNLSFIRWEQAKLKRVKETPYTEEGRQIYFKRTFKRQPLHRADDLLKHRLSHAIAYSNRIASKAKYNFEYMMNSCYAFNRDKGKCRVCKEFLLPEETHTHHIDPKLPLDKVNRVVNLASVHKACHKLIHEDVNLNLLEEKVKKNVQKFREKLK</sequence>
<dbReference type="InterPro" id="IPR051083">
    <property type="entry name" value="GrpII_Intron_Splice-Mob/Def"/>
</dbReference>
<dbReference type="Proteomes" id="UP001165287">
    <property type="component" value="Unassembled WGS sequence"/>
</dbReference>
<dbReference type="GO" id="GO:0003964">
    <property type="term" value="F:RNA-directed DNA polymerase activity"/>
    <property type="evidence" value="ECO:0007669"/>
    <property type="project" value="UniProtKB-KW"/>
</dbReference>
<dbReference type="InterPro" id="IPR030931">
    <property type="entry name" value="Group_II_RT_mat"/>
</dbReference>
<dbReference type="Pfam" id="PF00078">
    <property type="entry name" value="RVT_1"/>
    <property type="match status" value="1"/>
</dbReference>
<organism evidence="2 3">
    <name type="scientific">Metabacillus rhizolycopersici</name>
    <dbReference type="NCBI Taxonomy" id="2875709"/>
    <lineage>
        <taxon>Bacteria</taxon>
        <taxon>Bacillati</taxon>
        <taxon>Bacillota</taxon>
        <taxon>Bacilli</taxon>
        <taxon>Bacillales</taxon>
        <taxon>Bacillaceae</taxon>
        <taxon>Metabacillus</taxon>
    </lineage>
</organism>
<dbReference type="SUPFAM" id="SSF56672">
    <property type="entry name" value="DNA/RNA polymerases"/>
    <property type="match status" value="1"/>
</dbReference>
<keyword evidence="2" id="KW-0548">Nucleotidyltransferase</keyword>
<evidence type="ECO:0000259" key="1">
    <source>
        <dbReference type="PROSITE" id="PS50878"/>
    </source>
</evidence>
<dbReference type="InterPro" id="IPR003615">
    <property type="entry name" value="HNH_nuc"/>
</dbReference>
<reference evidence="2" key="1">
    <citation type="submission" date="2024-05" db="EMBL/GenBank/DDBJ databases">
        <title>Metabacillus sp. nov., isolated from the rhizosphere soil of tomato plants.</title>
        <authorList>
            <person name="Ma R."/>
        </authorList>
    </citation>
    <scope>NUCLEOTIDE SEQUENCE</scope>
    <source>
        <strain evidence="2">DBTR6</strain>
    </source>
</reference>
<dbReference type="EMBL" id="JAIQUM010000019">
    <property type="protein sequence ID" value="MBZ5750724.1"/>
    <property type="molecule type" value="Genomic_DNA"/>
</dbReference>
<accession>A0ABS7UR77</accession>
<dbReference type="PROSITE" id="PS50878">
    <property type="entry name" value="RT_POL"/>
    <property type="match status" value="1"/>
</dbReference>
<proteinExistence type="predicted"/>
<dbReference type="PANTHER" id="PTHR34047">
    <property type="entry name" value="NUCLEAR INTRON MATURASE 1, MITOCHONDRIAL-RELATED"/>
    <property type="match status" value="1"/>
</dbReference>
<evidence type="ECO:0000313" key="3">
    <source>
        <dbReference type="Proteomes" id="UP001165287"/>
    </source>
</evidence>
<dbReference type="NCBIfam" id="TIGR04416">
    <property type="entry name" value="group_II_RT_mat"/>
    <property type="match status" value="1"/>
</dbReference>
<feature type="domain" description="Reverse transcriptase" evidence="1">
    <location>
        <begin position="87"/>
        <end position="342"/>
    </location>
</feature>
<keyword evidence="2" id="KW-0808">Transferase</keyword>
<dbReference type="RefSeq" id="WP_224139009.1">
    <property type="nucleotide sequence ID" value="NZ_JAIQUM010000019.1"/>
</dbReference>
<gene>
    <name evidence="2" type="primary">ltrA</name>
    <name evidence="2" type="ORF">K9V48_10770</name>
</gene>
<dbReference type="EC" id="2.7.7.49" evidence="2"/>
<comment type="caution">
    <text evidence="2">The sequence shown here is derived from an EMBL/GenBank/DDBJ whole genome shotgun (WGS) entry which is preliminary data.</text>
</comment>
<dbReference type="PANTHER" id="PTHR34047:SF8">
    <property type="entry name" value="PROTEIN YKFC"/>
    <property type="match status" value="1"/>
</dbReference>
<dbReference type="InterPro" id="IPR000477">
    <property type="entry name" value="RT_dom"/>
</dbReference>
<dbReference type="CDD" id="cd01651">
    <property type="entry name" value="RT_G2_intron"/>
    <property type="match status" value="1"/>
</dbReference>